<reference evidence="13 14" key="1">
    <citation type="submission" date="2019-11" db="EMBL/GenBank/DDBJ databases">
        <title>Genome sequence of Deinococcus xianganensis Y35, AI-2 producing algicidal bacterium, isolated from lake water.</title>
        <authorList>
            <person name="Li Y."/>
        </authorList>
    </citation>
    <scope>NUCLEOTIDE SEQUENCE [LARGE SCALE GENOMIC DNA]</scope>
    <source>
        <strain evidence="13 14">Y35</strain>
    </source>
</reference>
<dbReference type="SUPFAM" id="SSF158442">
    <property type="entry name" value="DsbB-like"/>
    <property type="match status" value="1"/>
</dbReference>
<dbReference type="RefSeq" id="WP_160975683.1">
    <property type="nucleotide sequence ID" value="NZ_WVHK01000001.1"/>
</dbReference>
<dbReference type="Gene3D" id="1.20.1550.10">
    <property type="entry name" value="DsbB-like"/>
    <property type="match status" value="1"/>
</dbReference>
<evidence type="ECO:0000256" key="5">
    <source>
        <dbReference type="ARBA" id="ARBA00022982"/>
    </source>
</evidence>
<evidence type="ECO:0000313" key="13">
    <source>
        <dbReference type="EMBL" id="MXV18094.1"/>
    </source>
</evidence>
<accession>A0A6I4YDZ5</accession>
<feature type="transmembrane region" description="Helical" evidence="12">
    <location>
        <begin position="64"/>
        <end position="81"/>
    </location>
</feature>
<evidence type="ECO:0000256" key="1">
    <source>
        <dbReference type="ARBA" id="ARBA00004141"/>
    </source>
</evidence>
<protein>
    <submittedName>
        <fullName evidence="13">Disulfide bond formation protein B</fullName>
    </submittedName>
</protein>
<keyword evidence="14" id="KW-1185">Reference proteome</keyword>
<keyword evidence="11" id="KW-0676">Redox-active center</keyword>
<evidence type="ECO:0000256" key="2">
    <source>
        <dbReference type="ARBA" id="ARBA00007602"/>
    </source>
</evidence>
<comment type="similarity">
    <text evidence="2">Belongs to the DsbB family. BdbC subfamily.</text>
</comment>
<dbReference type="EMBL" id="WVHK01000001">
    <property type="protein sequence ID" value="MXV18094.1"/>
    <property type="molecule type" value="Genomic_DNA"/>
</dbReference>
<evidence type="ECO:0000256" key="7">
    <source>
        <dbReference type="ARBA" id="ARBA00023002"/>
    </source>
</evidence>
<gene>
    <name evidence="13" type="ORF">GLX28_00370</name>
</gene>
<evidence type="ECO:0000256" key="6">
    <source>
        <dbReference type="ARBA" id="ARBA00022989"/>
    </source>
</evidence>
<feature type="transmembrane region" description="Helical" evidence="12">
    <location>
        <begin position="37"/>
        <end position="57"/>
    </location>
</feature>
<keyword evidence="5" id="KW-0249">Electron transport</keyword>
<keyword evidence="10" id="KW-0143">Chaperone</keyword>
<evidence type="ECO:0000256" key="3">
    <source>
        <dbReference type="ARBA" id="ARBA00022448"/>
    </source>
</evidence>
<sequence>MSRDNRLYAAWVVSLIATLGSLYFSEIRHFNPCILCWFQRICMYPLAVILGVAALTGDLRVRRYALPLAGIGVLIALYQNLETWGVVPVLRACSADPSASCGTPWPVWGMNSPLNTILTIPVLSMIAFSLIIGLLGWRRNHTI</sequence>
<dbReference type="InterPro" id="IPR012187">
    <property type="entry name" value="Disulphide_bond_form_BdbC"/>
</dbReference>
<dbReference type="GO" id="GO:0006457">
    <property type="term" value="P:protein folding"/>
    <property type="evidence" value="ECO:0007669"/>
    <property type="project" value="InterPro"/>
</dbReference>
<dbReference type="GO" id="GO:0016020">
    <property type="term" value="C:membrane"/>
    <property type="evidence" value="ECO:0007669"/>
    <property type="project" value="UniProtKB-SubCell"/>
</dbReference>
<keyword evidence="4 12" id="KW-0812">Transmembrane</keyword>
<evidence type="ECO:0000256" key="8">
    <source>
        <dbReference type="ARBA" id="ARBA00023136"/>
    </source>
</evidence>
<dbReference type="InterPro" id="IPR023380">
    <property type="entry name" value="DsbB-like_sf"/>
</dbReference>
<dbReference type="InterPro" id="IPR003752">
    <property type="entry name" value="DiS_bond_form_DsbB/BdbC"/>
</dbReference>
<feature type="transmembrane region" description="Helical" evidence="12">
    <location>
        <begin position="114"/>
        <end position="137"/>
    </location>
</feature>
<dbReference type="GO" id="GO:0015035">
    <property type="term" value="F:protein-disulfide reductase activity"/>
    <property type="evidence" value="ECO:0007669"/>
    <property type="project" value="InterPro"/>
</dbReference>
<keyword evidence="8 12" id="KW-0472">Membrane</keyword>
<dbReference type="Proteomes" id="UP000430519">
    <property type="component" value="Unassembled WGS sequence"/>
</dbReference>
<evidence type="ECO:0000256" key="9">
    <source>
        <dbReference type="ARBA" id="ARBA00023157"/>
    </source>
</evidence>
<dbReference type="Pfam" id="PF02600">
    <property type="entry name" value="DsbB"/>
    <property type="match status" value="1"/>
</dbReference>
<keyword evidence="9" id="KW-1015">Disulfide bond</keyword>
<name>A0A6I4YDZ5_9DEIO</name>
<evidence type="ECO:0000256" key="12">
    <source>
        <dbReference type="SAM" id="Phobius"/>
    </source>
</evidence>
<keyword evidence="3" id="KW-0813">Transport</keyword>
<organism evidence="13 14">
    <name type="scientific">Deinococcus xianganensis</name>
    <dbReference type="NCBI Taxonomy" id="1507289"/>
    <lineage>
        <taxon>Bacteria</taxon>
        <taxon>Thermotogati</taxon>
        <taxon>Deinococcota</taxon>
        <taxon>Deinococci</taxon>
        <taxon>Deinococcales</taxon>
        <taxon>Deinococcaceae</taxon>
        <taxon>Deinococcus</taxon>
    </lineage>
</organism>
<comment type="caution">
    <text evidence="13">The sequence shown here is derived from an EMBL/GenBank/DDBJ whole genome shotgun (WGS) entry which is preliminary data.</text>
</comment>
<comment type="subcellular location">
    <subcellularLocation>
        <location evidence="1">Membrane</location>
        <topology evidence="1">Multi-pass membrane protein</topology>
    </subcellularLocation>
</comment>
<evidence type="ECO:0000256" key="10">
    <source>
        <dbReference type="ARBA" id="ARBA00023186"/>
    </source>
</evidence>
<proteinExistence type="inferred from homology"/>
<keyword evidence="7" id="KW-0560">Oxidoreductase</keyword>
<evidence type="ECO:0000313" key="14">
    <source>
        <dbReference type="Proteomes" id="UP000430519"/>
    </source>
</evidence>
<dbReference type="PIRSF" id="PIRSF036659">
    <property type="entry name" value="BdbC"/>
    <property type="match status" value="1"/>
</dbReference>
<evidence type="ECO:0000256" key="4">
    <source>
        <dbReference type="ARBA" id="ARBA00022692"/>
    </source>
</evidence>
<dbReference type="AlphaFoldDB" id="A0A6I4YDZ5"/>
<dbReference type="PANTHER" id="PTHR43469">
    <property type="entry name" value="DISULFIDE FORMATION PROTEIN-RELATED"/>
    <property type="match status" value="1"/>
</dbReference>
<keyword evidence="6 12" id="KW-1133">Transmembrane helix</keyword>
<evidence type="ECO:0000256" key="11">
    <source>
        <dbReference type="ARBA" id="ARBA00023284"/>
    </source>
</evidence>
<feature type="transmembrane region" description="Helical" evidence="12">
    <location>
        <begin position="7"/>
        <end position="25"/>
    </location>
</feature>
<dbReference type="PANTHER" id="PTHR43469:SF1">
    <property type="entry name" value="SPBETA PROPHAGE-DERIVED DISULFIDE BOND FORMATION PROTEIN B"/>
    <property type="match status" value="1"/>
</dbReference>